<comment type="similarity">
    <text evidence="1">Belongs to the short-chain dehydrogenases/reductases (SDR) family.</text>
</comment>
<dbReference type="Pfam" id="PF00106">
    <property type="entry name" value="adh_short"/>
    <property type="match status" value="1"/>
</dbReference>
<gene>
    <name evidence="4" type="ORF">C8A03DRAFT_17945</name>
</gene>
<dbReference type="PANTHER" id="PTHR42901">
    <property type="entry name" value="ALCOHOL DEHYDROGENASE"/>
    <property type="match status" value="1"/>
</dbReference>
<dbReference type="AlphaFoldDB" id="A0AAN7C4W9"/>
<protein>
    <submittedName>
        <fullName evidence="4">Short-chain dehydrogenase/ reductase</fullName>
    </submittedName>
</protein>
<comment type="caution">
    <text evidence="4">The sequence shown here is derived from an EMBL/GenBank/DDBJ whole genome shotgun (WGS) entry which is preliminary data.</text>
</comment>
<evidence type="ECO:0000313" key="5">
    <source>
        <dbReference type="Proteomes" id="UP001303760"/>
    </source>
</evidence>
<accession>A0AAN7C4W9</accession>
<dbReference type="CDD" id="cd05233">
    <property type="entry name" value="SDR_c"/>
    <property type="match status" value="1"/>
</dbReference>
<proteinExistence type="inferred from homology"/>
<evidence type="ECO:0000313" key="4">
    <source>
        <dbReference type="EMBL" id="KAK4235290.1"/>
    </source>
</evidence>
<evidence type="ECO:0000256" key="2">
    <source>
        <dbReference type="ARBA" id="ARBA00023002"/>
    </source>
</evidence>
<dbReference type="Gene3D" id="3.40.50.720">
    <property type="entry name" value="NAD(P)-binding Rossmann-like Domain"/>
    <property type="match status" value="1"/>
</dbReference>
<dbReference type="GO" id="GO:0016491">
    <property type="term" value="F:oxidoreductase activity"/>
    <property type="evidence" value="ECO:0007669"/>
    <property type="project" value="UniProtKB-KW"/>
</dbReference>
<dbReference type="SUPFAM" id="SSF51735">
    <property type="entry name" value="NAD(P)-binding Rossmann-fold domains"/>
    <property type="match status" value="1"/>
</dbReference>
<dbReference type="Proteomes" id="UP001303760">
    <property type="component" value="Unassembled WGS sequence"/>
</dbReference>
<organism evidence="4 5">
    <name type="scientific">Achaetomium macrosporum</name>
    <dbReference type="NCBI Taxonomy" id="79813"/>
    <lineage>
        <taxon>Eukaryota</taxon>
        <taxon>Fungi</taxon>
        <taxon>Dikarya</taxon>
        <taxon>Ascomycota</taxon>
        <taxon>Pezizomycotina</taxon>
        <taxon>Sordariomycetes</taxon>
        <taxon>Sordariomycetidae</taxon>
        <taxon>Sordariales</taxon>
        <taxon>Chaetomiaceae</taxon>
        <taxon>Achaetomium</taxon>
    </lineage>
</organism>
<keyword evidence="5" id="KW-1185">Reference proteome</keyword>
<dbReference type="InterPro" id="IPR036291">
    <property type="entry name" value="NAD(P)-bd_dom_sf"/>
</dbReference>
<dbReference type="EMBL" id="MU860280">
    <property type="protein sequence ID" value="KAK4235290.1"/>
    <property type="molecule type" value="Genomic_DNA"/>
</dbReference>
<dbReference type="InterPro" id="IPR002347">
    <property type="entry name" value="SDR_fam"/>
</dbReference>
<name>A0AAN7C4W9_9PEZI</name>
<sequence>MASTTKVFHHAPYPAISPENPSNSQAGKTILITGSSSGIGYATAKSFVQANASRVIISGRNPETLNLAAANLKKEAKSSQVLTRVVDINDETSIDQLWKSFSNEGIIIDVLILNAADTSSGPVNPLLSAWSQFRAMFNTNVFGSVLMAARFLDTPNSVRQQKTLINMTSCLAHSNPAHLQASYAASKVASSSFFQHLAQEVPVEQCRIINLHPGLIPNTSSTGKAPPDLVKMIRWDEVDLPASVCVWASTPAASFLHGRFLWSNWDVEELAERKTEFQEPGYLRIGLQGTEYVDITKLFDQIREKDANSIQ</sequence>
<feature type="compositionally biased region" description="Polar residues" evidence="3">
    <location>
        <begin position="19"/>
        <end position="29"/>
    </location>
</feature>
<feature type="region of interest" description="Disordered" evidence="3">
    <location>
        <begin position="1"/>
        <end position="29"/>
    </location>
</feature>
<evidence type="ECO:0000256" key="1">
    <source>
        <dbReference type="ARBA" id="ARBA00006484"/>
    </source>
</evidence>
<dbReference type="PANTHER" id="PTHR42901:SF1">
    <property type="entry name" value="ALCOHOL DEHYDROGENASE"/>
    <property type="match status" value="1"/>
</dbReference>
<reference evidence="4" key="1">
    <citation type="journal article" date="2023" name="Mol. Phylogenet. Evol.">
        <title>Genome-scale phylogeny and comparative genomics of the fungal order Sordariales.</title>
        <authorList>
            <person name="Hensen N."/>
            <person name="Bonometti L."/>
            <person name="Westerberg I."/>
            <person name="Brannstrom I.O."/>
            <person name="Guillou S."/>
            <person name="Cros-Aarteil S."/>
            <person name="Calhoun S."/>
            <person name="Haridas S."/>
            <person name="Kuo A."/>
            <person name="Mondo S."/>
            <person name="Pangilinan J."/>
            <person name="Riley R."/>
            <person name="LaButti K."/>
            <person name="Andreopoulos B."/>
            <person name="Lipzen A."/>
            <person name="Chen C."/>
            <person name="Yan M."/>
            <person name="Daum C."/>
            <person name="Ng V."/>
            <person name="Clum A."/>
            <person name="Steindorff A."/>
            <person name="Ohm R.A."/>
            <person name="Martin F."/>
            <person name="Silar P."/>
            <person name="Natvig D.O."/>
            <person name="Lalanne C."/>
            <person name="Gautier V."/>
            <person name="Ament-Velasquez S.L."/>
            <person name="Kruys A."/>
            <person name="Hutchinson M.I."/>
            <person name="Powell A.J."/>
            <person name="Barry K."/>
            <person name="Miller A.N."/>
            <person name="Grigoriev I.V."/>
            <person name="Debuchy R."/>
            <person name="Gladieux P."/>
            <person name="Hiltunen Thoren M."/>
            <person name="Johannesson H."/>
        </authorList>
    </citation>
    <scope>NUCLEOTIDE SEQUENCE</scope>
    <source>
        <strain evidence="4">CBS 532.94</strain>
    </source>
</reference>
<evidence type="ECO:0000256" key="3">
    <source>
        <dbReference type="SAM" id="MobiDB-lite"/>
    </source>
</evidence>
<reference evidence="4" key="2">
    <citation type="submission" date="2023-05" db="EMBL/GenBank/DDBJ databases">
        <authorList>
            <consortium name="Lawrence Berkeley National Laboratory"/>
            <person name="Steindorff A."/>
            <person name="Hensen N."/>
            <person name="Bonometti L."/>
            <person name="Westerberg I."/>
            <person name="Brannstrom I.O."/>
            <person name="Guillou S."/>
            <person name="Cros-Aarteil S."/>
            <person name="Calhoun S."/>
            <person name="Haridas S."/>
            <person name="Kuo A."/>
            <person name="Mondo S."/>
            <person name="Pangilinan J."/>
            <person name="Riley R."/>
            <person name="Labutti K."/>
            <person name="Andreopoulos B."/>
            <person name="Lipzen A."/>
            <person name="Chen C."/>
            <person name="Yanf M."/>
            <person name="Daum C."/>
            <person name="Ng V."/>
            <person name="Clum A."/>
            <person name="Ohm R."/>
            <person name="Martin F."/>
            <person name="Silar P."/>
            <person name="Natvig D."/>
            <person name="Lalanne C."/>
            <person name="Gautier V."/>
            <person name="Ament-Velasquez S.L."/>
            <person name="Kruys A."/>
            <person name="Hutchinson M.I."/>
            <person name="Powell A.J."/>
            <person name="Barry K."/>
            <person name="Miller A.N."/>
            <person name="Grigoriev I.V."/>
            <person name="Debuchy R."/>
            <person name="Gladieux P."/>
            <person name="Thoren M.H."/>
            <person name="Johannesson H."/>
        </authorList>
    </citation>
    <scope>NUCLEOTIDE SEQUENCE</scope>
    <source>
        <strain evidence="4">CBS 532.94</strain>
    </source>
</reference>
<dbReference type="PRINTS" id="PR00081">
    <property type="entry name" value="GDHRDH"/>
</dbReference>
<keyword evidence="2" id="KW-0560">Oxidoreductase</keyword>